<evidence type="ECO:0000313" key="3">
    <source>
        <dbReference type="Proteomes" id="UP001523216"/>
    </source>
</evidence>
<dbReference type="Gene3D" id="3.90.50.10">
    <property type="entry name" value="Photosynthetic Reaction Center, subunit H, domain 2"/>
    <property type="match status" value="1"/>
</dbReference>
<organism evidence="2 3">
    <name type="scientific">Paractinoplanes hotanensis</name>
    <dbReference type="NCBI Taxonomy" id="2906497"/>
    <lineage>
        <taxon>Bacteria</taxon>
        <taxon>Bacillati</taxon>
        <taxon>Actinomycetota</taxon>
        <taxon>Actinomycetes</taxon>
        <taxon>Micromonosporales</taxon>
        <taxon>Micromonosporaceae</taxon>
        <taxon>Paractinoplanes</taxon>
    </lineage>
</organism>
<reference evidence="2 3" key="1">
    <citation type="submission" date="2022-06" db="EMBL/GenBank/DDBJ databases">
        <title>Actinoplanes abujensis sp. nov., isolated from Nigerian arid soil.</title>
        <authorList>
            <person name="Ding P."/>
        </authorList>
    </citation>
    <scope>NUCLEOTIDE SEQUENCE [LARGE SCALE GENOMIC DNA]</scope>
    <source>
        <strain evidence="3">TRM88002</strain>
    </source>
</reference>
<evidence type="ECO:0000259" key="1">
    <source>
        <dbReference type="Pfam" id="PF05239"/>
    </source>
</evidence>
<sequence>MNIESGTMMRLGDSGQMLADRDQDIRGRKVLDRDGHELGKVDDLLIDTEHRKVRLVRVEHGGLFGIGATPLFIPVEAVERVTDEEVGIDRSRVQVAGAPHYDPDLVDKDEYFNELYGYYGYAPYGAPGYVPPSRGFFR</sequence>
<dbReference type="PANTHER" id="PTHR36505">
    <property type="entry name" value="BLR1072 PROTEIN"/>
    <property type="match status" value="1"/>
</dbReference>
<dbReference type="EMBL" id="JAMQOL010000067">
    <property type="protein sequence ID" value="MCM4083859.1"/>
    <property type="molecule type" value="Genomic_DNA"/>
</dbReference>
<dbReference type="RefSeq" id="WP_251803627.1">
    <property type="nucleotide sequence ID" value="NZ_JAMQOL010000067.1"/>
</dbReference>
<keyword evidence="3" id="KW-1185">Reference proteome</keyword>
<name>A0ABT0YCU1_9ACTN</name>
<dbReference type="Proteomes" id="UP001523216">
    <property type="component" value="Unassembled WGS sequence"/>
</dbReference>
<proteinExistence type="predicted"/>
<dbReference type="SUPFAM" id="SSF50346">
    <property type="entry name" value="PRC-barrel domain"/>
    <property type="match status" value="1"/>
</dbReference>
<feature type="domain" description="PRC-barrel" evidence="1">
    <location>
        <begin position="21"/>
        <end position="81"/>
    </location>
</feature>
<evidence type="ECO:0000313" key="2">
    <source>
        <dbReference type="EMBL" id="MCM4083859.1"/>
    </source>
</evidence>
<gene>
    <name evidence="2" type="ORF">LXN57_40565</name>
</gene>
<comment type="caution">
    <text evidence="2">The sequence shown here is derived from an EMBL/GenBank/DDBJ whole genome shotgun (WGS) entry which is preliminary data.</text>
</comment>
<dbReference type="InterPro" id="IPR027275">
    <property type="entry name" value="PRC-brl_dom"/>
</dbReference>
<protein>
    <submittedName>
        <fullName evidence="2">PRC-barrel domain-containing protein</fullName>
    </submittedName>
</protein>
<dbReference type="PANTHER" id="PTHR36505:SF1">
    <property type="entry name" value="BLR1072 PROTEIN"/>
    <property type="match status" value="1"/>
</dbReference>
<dbReference type="InterPro" id="IPR011033">
    <property type="entry name" value="PRC_barrel-like_sf"/>
</dbReference>
<dbReference type="InterPro" id="IPR014747">
    <property type="entry name" value="Bac_photo_RC_H_C"/>
</dbReference>
<accession>A0ABT0YCU1</accession>
<dbReference type="Pfam" id="PF05239">
    <property type="entry name" value="PRC"/>
    <property type="match status" value="1"/>
</dbReference>